<gene>
    <name evidence="4" type="ORF">C8Q71DRAFT_382093</name>
</gene>
<feature type="compositionally biased region" description="Polar residues" evidence="1">
    <location>
        <begin position="28"/>
        <end position="51"/>
    </location>
</feature>
<feature type="transmembrane region" description="Helical" evidence="2">
    <location>
        <begin position="330"/>
        <end position="350"/>
    </location>
</feature>
<protein>
    <recommendedName>
        <fullName evidence="3">DUF6535 domain-containing protein</fullName>
    </recommendedName>
</protein>
<keyword evidence="2" id="KW-0472">Membrane</keyword>
<feature type="transmembrane region" description="Helical" evidence="2">
    <location>
        <begin position="156"/>
        <end position="176"/>
    </location>
</feature>
<keyword evidence="2" id="KW-1133">Transmembrane helix</keyword>
<feature type="compositionally biased region" description="Polar residues" evidence="1">
    <location>
        <begin position="1086"/>
        <end position="1097"/>
    </location>
</feature>
<feature type="compositionally biased region" description="Polar residues" evidence="1">
    <location>
        <begin position="919"/>
        <end position="941"/>
    </location>
</feature>
<keyword evidence="5" id="KW-1185">Reference proteome</keyword>
<dbReference type="InterPro" id="IPR045338">
    <property type="entry name" value="DUF6535"/>
</dbReference>
<reference evidence="4 5" key="1">
    <citation type="journal article" date="2021" name="Environ. Microbiol.">
        <title>Gene family expansions and transcriptome signatures uncover fungal adaptations to wood decay.</title>
        <authorList>
            <person name="Hage H."/>
            <person name="Miyauchi S."/>
            <person name="Viragh M."/>
            <person name="Drula E."/>
            <person name="Min B."/>
            <person name="Chaduli D."/>
            <person name="Navarro D."/>
            <person name="Favel A."/>
            <person name="Norest M."/>
            <person name="Lesage-Meessen L."/>
            <person name="Balint B."/>
            <person name="Merenyi Z."/>
            <person name="de Eugenio L."/>
            <person name="Morin E."/>
            <person name="Martinez A.T."/>
            <person name="Baldrian P."/>
            <person name="Stursova M."/>
            <person name="Martinez M.J."/>
            <person name="Novotny C."/>
            <person name="Magnuson J.K."/>
            <person name="Spatafora J.W."/>
            <person name="Maurice S."/>
            <person name="Pangilinan J."/>
            <person name="Andreopoulos W."/>
            <person name="LaButti K."/>
            <person name="Hundley H."/>
            <person name="Na H."/>
            <person name="Kuo A."/>
            <person name="Barry K."/>
            <person name="Lipzen A."/>
            <person name="Henrissat B."/>
            <person name="Riley R."/>
            <person name="Ahrendt S."/>
            <person name="Nagy L.G."/>
            <person name="Grigoriev I.V."/>
            <person name="Martin F."/>
            <person name="Rosso M.N."/>
        </authorList>
    </citation>
    <scope>NUCLEOTIDE SEQUENCE [LARGE SCALE GENOMIC DNA]</scope>
    <source>
        <strain evidence="4 5">CIRM-BRFM 1785</strain>
    </source>
</reference>
<feature type="transmembrane region" description="Helical" evidence="2">
    <location>
        <begin position="235"/>
        <end position="257"/>
    </location>
</feature>
<sequence>MDIPDEPSGHGSASQDNSPGKEIVASDHNATTPTASGSPSAESQGNSSPLSSAADRNAAGISPSPSDGIIRSLAWASASVKLDGKPILTEDSTVTDKPETKTKSQQEMEDAVFNVLEKFMAPREPRQDKDAWSKLADEVWTYENVRVKRWRNEINTLLVFAGLFSAVLTAFVNQYYAVLAPPPDYNTAILERMLSLQLGSTTTDSVVAVTAASGSAALADSSLTGIPSPPAAPRWIAILWFVSLVLSLGAASVALAVNQWLNFHAEQAGLRSPAEKLWTWQLRRDALNKWKVEFIVSLLPCLLQVALVLFLIGIVGYLRVLGTDIAVPSAVFIATLLFFLAATSLLPALVTYSPYKSPQAWWICQATRRLFWLSCGLVFYLMTIRQQVFFHFKYGYPLGFSKWRQDLERRVKGHLQGVVNGARRLRRQYFAFRRRYRRFRMNPNNWNIRQTRFQRLLEVSDWLGQEQLCLLGPTADQSEGRLFADIYSIALDTDVLRAMEVCLLRMPAQLAIHSVVQVGEARCKAFSSREHLKLRGYTLSDDSSQYDSLDESLTTLIGRMMLDTSFRADGGRYHFFGLPSNHRVLAGIIRAMPFADGMEMCRSLYQDLDAERYTAQGSVKFRRAILDIIQRVYLNVDSFTEFPDLHDPEDHRRGITQQLTPQYDLEDQDTGISISQKARKYAHCARYGALLYMCNLQDWERVKHTFDIIYAGGDTASIIQIVTVILCVCRYSKRNDWATPAIQSTETELDDMLGRFERHLASLSRTEMGRAVGQLSPEAIYRLDWTFQNTCSSSERGVWTIGWINRRSFQDKMNSVLRRLQWLLKCNTWVPQRTVPGFFISLDQYVGDQVGWIPCNEDDPPDASQQAAATSGPPRGEDAQQRISGPGTHAPERRFIPRVVRRAWQGLKCSAGRERATSDVESGSNEMSTISLPTNVSNPNDDTAGAGDPSASSTTVSEAFSLPPLVTEQRPPINSDSRPDVHDSGITCGSVEAGADAGRDGCNGGTSRNGPPGPDTDQDGDCHDAETSAVGPTEAQAGHGDDRNEDANANTPVRAEACRSQDGGNLDEDGDENRSPEGGTDCGRRTGTSASTAFRRS</sequence>
<organism evidence="4 5">
    <name type="scientific">Rhodofomes roseus</name>
    <dbReference type="NCBI Taxonomy" id="34475"/>
    <lineage>
        <taxon>Eukaryota</taxon>
        <taxon>Fungi</taxon>
        <taxon>Dikarya</taxon>
        <taxon>Basidiomycota</taxon>
        <taxon>Agaricomycotina</taxon>
        <taxon>Agaricomycetes</taxon>
        <taxon>Polyporales</taxon>
        <taxon>Rhodofomes</taxon>
    </lineage>
</organism>
<dbReference type="RefSeq" id="XP_047773557.1">
    <property type="nucleotide sequence ID" value="XM_047918207.1"/>
</dbReference>
<dbReference type="EMBL" id="JADCUA010000033">
    <property type="protein sequence ID" value="KAH9830205.1"/>
    <property type="molecule type" value="Genomic_DNA"/>
</dbReference>
<feature type="transmembrane region" description="Helical" evidence="2">
    <location>
        <begin position="294"/>
        <end position="318"/>
    </location>
</feature>
<dbReference type="GeneID" id="71998939"/>
<evidence type="ECO:0000256" key="1">
    <source>
        <dbReference type="SAM" id="MobiDB-lite"/>
    </source>
</evidence>
<dbReference type="Pfam" id="PF20153">
    <property type="entry name" value="DUF6535"/>
    <property type="match status" value="1"/>
</dbReference>
<comment type="caution">
    <text evidence="4">The sequence shown here is derived from an EMBL/GenBank/DDBJ whole genome shotgun (WGS) entry which is preliminary data.</text>
</comment>
<accession>A0ABQ8K1Y8</accession>
<evidence type="ECO:0000313" key="5">
    <source>
        <dbReference type="Proteomes" id="UP000814176"/>
    </source>
</evidence>
<dbReference type="Proteomes" id="UP000814176">
    <property type="component" value="Unassembled WGS sequence"/>
</dbReference>
<evidence type="ECO:0000256" key="2">
    <source>
        <dbReference type="SAM" id="Phobius"/>
    </source>
</evidence>
<evidence type="ECO:0000313" key="4">
    <source>
        <dbReference type="EMBL" id="KAH9830205.1"/>
    </source>
</evidence>
<proteinExistence type="predicted"/>
<feature type="region of interest" description="Disordered" evidence="1">
    <location>
        <begin position="1"/>
        <end position="67"/>
    </location>
</feature>
<feature type="region of interest" description="Disordered" evidence="1">
    <location>
        <begin position="910"/>
        <end position="1097"/>
    </location>
</feature>
<name>A0ABQ8K1Y8_9APHY</name>
<feature type="transmembrane region" description="Helical" evidence="2">
    <location>
        <begin position="370"/>
        <end position="392"/>
    </location>
</feature>
<feature type="domain" description="DUF6535" evidence="3">
    <location>
        <begin position="132"/>
        <end position="318"/>
    </location>
</feature>
<keyword evidence="2" id="KW-0812">Transmembrane</keyword>
<evidence type="ECO:0000259" key="3">
    <source>
        <dbReference type="Pfam" id="PF20153"/>
    </source>
</evidence>
<feature type="region of interest" description="Disordered" evidence="1">
    <location>
        <begin position="853"/>
        <end position="896"/>
    </location>
</feature>